<accession>A0A3B0ZDN2</accession>
<protein>
    <recommendedName>
        <fullName evidence="2">Alginate export domain-containing protein</fullName>
    </recommendedName>
</protein>
<dbReference type="EMBL" id="UOFQ01000024">
    <property type="protein sequence ID" value="VAW85557.1"/>
    <property type="molecule type" value="Genomic_DNA"/>
</dbReference>
<gene>
    <name evidence="1" type="ORF">MNBD_GAMMA17-632</name>
</gene>
<dbReference type="AlphaFoldDB" id="A0A3B0ZDN2"/>
<name>A0A3B0ZDN2_9ZZZZ</name>
<sequence>QQHEGNLSVTVESEFYHDWDDDNQRIVFTPFARIDQHDSERSHLDLREFYWRKTFNNTDLYLGVRKIFWGVTESLHLVDIINQSDTIENLDGEDKLGQPMVSLSYSSELGDWSLYILPWFRERTFAGVEGRVRPPFVVDQDNAQFESSDEEKHIDSALRWSHVIDDWDIGLSYFHGTDRTPQLIPQMNNGVTTLRPYYAQLDQLGVDAQYTYESWLWKFEAVSRRHDNRLSANLNRSKAAVGGFEYTWYGLFDSATDIGLVMEYQYDSREANQAPIANNDIAIGSRLTFNDVQDTTLLALVASDLDQRERFISLEGSRRLGDNMSVNIEARFFSNATPLTQLFSLRDDDYLELLLTRYF</sequence>
<organism evidence="1">
    <name type="scientific">hydrothermal vent metagenome</name>
    <dbReference type="NCBI Taxonomy" id="652676"/>
    <lineage>
        <taxon>unclassified sequences</taxon>
        <taxon>metagenomes</taxon>
        <taxon>ecological metagenomes</taxon>
    </lineage>
</organism>
<reference evidence="1" key="1">
    <citation type="submission" date="2018-06" db="EMBL/GenBank/DDBJ databases">
        <authorList>
            <person name="Zhirakovskaya E."/>
        </authorList>
    </citation>
    <scope>NUCLEOTIDE SEQUENCE</scope>
</reference>
<feature type="non-terminal residue" evidence="1">
    <location>
        <position position="1"/>
    </location>
</feature>
<proteinExistence type="predicted"/>
<evidence type="ECO:0008006" key="2">
    <source>
        <dbReference type="Google" id="ProtNLM"/>
    </source>
</evidence>
<evidence type="ECO:0000313" key="1">
    <source>
        <dbReference type="EMBL" id="VAW85557.1"/>
    </source>
</evidence>